<evidence type="ECO:0000313" key="2">
    <source>
        <dbReference type="EMBL" id="KAF1759664.1"/>
    </source>
</evidence>
<organism evidence="2 3">
    <name type="scientific">Caenorhabditis remanei</name>
    <name type="common">Caenorhabditis vulgaris</name>
    <dbReference type="NCBI Taxonomy" id="31234"/>
    <lineage>
        <taxon>Eukaryota</taxon>
        <taxon>Metazoa</taxon>
        <taxon>Ecdysozoa</taxon>
        <taxon>Nematoda</taxon>
        <taxon>Chromadorea</taxon>
        <taxon>Rhabditida</taxon>
        <taxon>Rhabditina</taxon>
        <taxon>Rhabditomorpha</taxon>
        <taxon>Rhabditoidea</taxon>
        <taxon>Rhabditidae</taxon>
        <taxon>Peloderinae</taxon>
        <taxon>Caenorhabditis</taxon>
    </lineage>
</organism>
<comment type="caution">
    <text evidence="2">The sequence shown here is derived from an EMBL/GenBank/DDBJ whole genome shotgun (WGS) entry which is preliminary data.</text>
</comment>
<feature type="compositionally biased region" description="Acidic residues" evidence="1">
    <location>
        <begin position="76"/>
        <end position="115"/>
    </location>
</feature>
<evidence type="ECO:0000256" key="1">
    <source>
        <dbReference type="SAM" id="MobiDB-lite"/>
    </source>
</evidence>
<sequence>MTTTPSSRNYSSIPPLESIESHQPRHNEDVLDTTMVVTNGTATTPSDIESSRSWTESATSPTGLTDALESLKIQDEREDENESDESNTDFQDDVDYGDSDGEGDETAETTDDDSDDNKTSHAGYPKKWYQKNDKDAMEIVHKLKFAKKERKSKTIGNLVEFNNVWYEYREFRTIAGKSYDTEFCFDKWPQMKSYTVQAIGHVKQIFWMLVIDKSCEERSYVIKMPKKDSFEHFLGN</sequence>
<dbReference type="EMBL" id="WUAV01000004">
    <property type="protein sequence ID" value="KAF1759664.1"/>
    <property type="molecule type" value="Genomic_DNA"/>
</dbReference>
<accession>A0A6A5GYR1</accession>
<dbReference type="Proteomes" id="UP000483820">
    <property type="component" value="Chromosome IV"/>
</dbReference>
<dbReference type="KEGG" id="crq:GCK72_016131"/>
<reference evidence="2 3" key="1">
    <citation type="submission" date="2019-12" db="EMBL/GenBank/DDBJ databases">
        <title>Chromosome-level assembly of the Caenorhabditis remanei genome.</title>
        <authorList>
            <person name="Teterina A.A."/>
            <person name="Willis J.H."/>
            <person name="Phillips P.C."/>
        </authorList>
    </citation>
    <scope>NUCLEOTIDE SEQUENCE [LARGE SCALE GENOMIC DNA]</scope>
    <source>
        <strain evidence="2 3">PX506</strain>
        <tissue evidence="2">Whole organism</tissue>
    </source>
</reference>
<feature type="compositionally biased region" description="Polar residues" evidence="1">
    <location>
        <begin position="45"/>
        <end position="63"/>
    </location>
</feature>
<feature type="region of interest" description="Disordered" evidence="1">
    <location>
        <begin position="1"/>
        <end position="126"/>
    </location>
</feature>
<gene>
    <name evidence="2" type="ORF">GCK72_016131</name>
</gene>
<protein>
    <submittedName>
        <fullName evidence="2">Uncharacterized protein</fullName>
    </submittedName>
</protein>
<name>A0A6A5GYR1_CAERE</name>
<dbReference type="GeneID" id="78776264"/>
<feature type="compositionally biased region" description="Basic and acidic residues" evidence="1">
    <location>
        <begin position="19"/>
        <end position="29"/>
    </location>
</feature>
<dbReference type="CTD" id="78776264"/>
<feature type="compositionally biased region" description="Polar residues" evidence="1">
    <location>
        <begin position="1"/>
        <end position="12"/>
    </location>
</feature>
<proteinExistence type="predicted"/>
<evidence type="ECO:0000313" key="3">
    <source>
        <dbReference type="Proteomes" id="UP000483820"/>
    </source>
</evidence>
<feature type="compositionally biased region" description="Low complexity" evidence="1">
    <location>
        <begin position="33"/>
        <end position="44"/>
    </location>
</feature>
<dbReference type="RefSeq" id="XP_053586114.1">
    <property type="nucleotide sequence ID" value="XM_053731342.1"/>
</dbReference>
<dbReference type="AlphaFoldDB" id="A0A6A5GYR1"/>